<dbReference type="EMBL" id="JAAALK010000079">
    <property type="protein sequence ID" value="KAG8095878.1"/>
    <property type="molecule type" value="Genomic_DNA"/>
</dbReference>
<dbReference type="AlphaFoldDB" id="A0A8J6C096"/>
<gene>
    <name evidence="2" type="ORF">GUJ93_ZPchr0013g34699</name>
</gene>
<protein>
    <submittedName>
        <fullName evidence="2">Uncharacterized protein</fullName>
    </submittedName>
</protein>
<feature type="region of interest" description="Disordered" evidence="1">
    <location>
        <begin position="50"/>
        <end position="87"/>
    </location>
</feature>
<organism evidence="2 3">
    <name type="scientific">Zizania palustris</name>
    <name type="common">Northern wild rice</name>
    <dbReference type="NCBI Taxonomy" id="103762"/>
    <lineage>
        <taxon>Eukaryota</taxon>
        <taxon>Viridiplantae</taxon>
        <taxon>Streptophyta</taxon>
        <taxon>Embryophyta</taxon>
        <taxon>Tracheophyta</taxon>
        <taxon>Spermatophyta</taxon>
        <taxon>Magnoliopsida</taxon>
        <taxon>Liliopsida</taxon>
        <taxon>Poales</taxon>
        <taxon>Poaceae</taxon>
        <taxon>BOP clade</taxon>
        <taxon>Oryzoideae</taxon>
        <taxon>Oryzeae</taxon>
        <taxon>Zizaniinae</taxon>
        <taxon>Zizania</taxon>
    </lineage>
</organism>
<keyword evidence="3" id="KW-1185">Reference proteome</keyword>
<dbReference type="Proteomes" id="UP000729402">
    <property type="component" value="Unassembled WGS sequence"/>
</dbReference>
<name>A0A8J6C096_ZIZPA</name>
<proteinExistence type="predicted"/>
<accession>A0A8J6C096</accession>
<sequence>MLDTETRFFPFPSLILFPAAASARLRPPPPRPPATSARLPGLLASEAVCNGEPQDPRCLPRKKHSKKPSSSSWSAPLAGAQTSSAEANAVPQLSSYALGVLDKASGTLKIVPIAANKVSTEQRPMAPNFDLSGNSCH</sequence>
<comment type="caution">
    <text evidence="2">The sequence shown here is derived from an EMBL/GenBank/DDBJ whole genome shotgun (WGS) entry which is preliminary data.</text>
</comment>
<evidence type="ECO:0000313" key="2">
    <source>
        <dbReference type="EMBL" id="KAG8095878.1"/>
    </source>
</evidence>
<reference evidence="2" key="1">
    <citation type="journal article" date="2021" name="bioRxiv">
        <title>Whole Genome Assembly and Annotation of Northern Wild Rice, Zizania palustris L., Supports a Whole Genome Duplication in the Zizania Genus.</title>
        <authorList>
            <person name="Haas M."/>
            <person name="Kono T."/>
            <person name="Macchietto M."/>
            <person name="Millas R."/>
            <person name="McGilp L."/>
            <person name="Shao M."/>
            <person name="Duquette J."/>
            <person name="Hirsch C.N."/>
            <person name="Kimball J."/>
        </authorList>
    </citation>
    <scope>NUCLEOTIDE SEQUENCE</scope>
    <source>
        <tissue evidence="2">Fresh leaf tissue</tissue>
    </source>
</reference>
<reference evidence="2" key="2">
    <citation type="submission" date="2021-02" db="EMBL/GenBank/DDBJ databases">
        <authorList>
            <person name="Kimball J.A."/>
            <person name="Haas M.W."/>
            <person name="Macchietto M."/>
            <person name="Kono T."/>
            <person name="Duquette J."/>
            <person name="Shao M."/>
        </authorList>
    </citation>
    <scope>NUCLEOTIDE SEQUENCE</scope>
    <source>
        <tissue evidence="2">Fresh leaf tissue</tissue>
    </source>
</reference>
<evidence type="ECO:0000313" key="3">
    <source>
        <dbReference type="Proteomes" id="UP000729402"/>
    </source>
</evidence>
<evidence type="ECO:0000256" key="1">
    <source>
        <dbReference type="SAM" id="MobiDB-lite"/>
    </source>
</evidence>